<evidence type="ECO:0000313" key="2">
    <source>
        <dbReference type="Proteomes" id="UP000281726"/>
    </source>
</evidence>
<keyword evidence="2" id="KW-1185">Reference proteome</keyword>
<sequence length="59" mass="6314">MIGQWIGASVLLGRPVPVDAPYPHVCRMETTGRMTGHVRMERRDCAACAAAKAPAGGHR</sequence>
<dbReference type="Proteomes" id="UP000281726">
    <property type="component" value="Unassembled WGS sequence"/>
</dbReference>
<evidence type="ECO:0000313" key="1">
    <source>
        <dbReference type="EMBL" id="RKN38472.1"/>
    </source>
</evidence>
<organism evidence="1 2">
    <name type="scientific">Micromonospora endolithica</name>
    <dbReference type="NCBI Taxonomy" id="230091"/>
    <lineage>
        <taxon>Bacteria</taxon>
        <taxon>Bacillati</taxon>
        <taxon>Actinomycetota</taxon>
        <taxon>Actinomycetes</taxon>
        <taxon>Micromonosporales</taxon>
        <taxon>Micromonosporaceae</taxon>
        <taxon>Micromonospora</taxon>
    </lineage>
</organism>
<proteinExistence type="predicted"/>
<protein>
    <submittedName>
        <fullName evidence="1">Uncharacterized protein</fullName>
    </submittedName>
</protein>
<comment type="caution">
    <text evidence="1">The sequence shown here is derived from an EMBL/GenBank/DDBJ whole genome shotgun (WGS) entry which is preliminary data.</text>
</comment>
<dbReference type="OrthoDB" id="3402364at2"/>
<reference evidence="1 2" key="1">
    <citation type="journal article" date="2004" name="Syst. Appl. Microbiol.">
        <title>Cryptoendolithic actinomycetes from antarctic sandstone rock samples: Micromonospora endolithica sp. nov. and two isolates related to Micromonospora coerulea Jensen 1932.</title>
        <authorList>
            <person name="Hirsch P."/>
            <person name="Mevs U."/>
            <person name="Kroppenstedt R.M."/>
            <person name="Schumann P."/>
            <person name="Stackebrandt E."/>
        </authorList>
    </citation>
    <scope>NUCLEOTIDE SEQUENCE [LARGE SCALE GENOMIC DNA]</scope>
    <source>
        <strain evidence="1 2">JCM 12677</strain>
    </source>
</reference>
<dbReference type="AlphaFoldDB" id="A0A3A9YR37"/>
<gene>
    <name evidence="1" type="ORF">D7223_31200</name>
</gene>
<name>A0A3A9YR37_9ACTN</name>
<dbReference type="RefSeq" id="WP_120733075.1">
    <property type="nucleotide sequence ID" value="NZ_RBAK01000021.1"/>
</dbReference>
<dbReference type="EMBL" id="RBAK01000021">
    <property type="protein sequence ID" value="RKN38472.1"/>
    <property type="molecule type" value="Genomic_DNA"/>
</dbReference>
<accession>A0A3A9YR37</accession>